<evidence type="ECO:0000256" key="7">
    <source>
        <dbReference type="ARBA" id="ARBA00022603"/>
    </source>
</evidence>
<sequence>MTPAVFVVDAGLLAAADVGTELVLDGAEGRHATKVRRLRPGEQVDLVDGTGLRCAGRVSRSDGGKLVVRLTARLVEPVPQPQLIVVQALVKGDAADEAVRTMTEVGVDGIVPWTAARSVVRWDAGRAAAARHRWQQIAREAGKQARRARFPEIAEVATTAEVCRRLRGAALGIVLLETASERVGGVTVPRAGDVVVVVGPEGGFRDDEVDAFRSAGAVFVRLGPTVLRAATAGTVAAGILLSRTDRWHGD</sequence>
<dbReference type="PANTHER" id="PTHR30027">
    <property type="entry name" value="RIBOSOMAL RNA SMALL SUBUNIT METHYLTRANSFERASE E"/>
    <property type="match status" value="1"/>
</dbReference>
<dbReference type="NCBIfam" id="NF008693">
    <property type="entry name" value="PRK11713.2-3"/>
    <property type="match status" value="1"/>
</dbReference>
<dbReference type="GO" id="GO:0070042">
    <property type="term" value="F:rRNA (uridine-N3-)-methyltransferase activity"/>
    <property type="evidence" value="ECO:0007669"/>
    <property type="project" value="TreeGrafter"/>
</dbReference>
<gene>
    <name evidence="15" type="ordered locus">Acel_0785</name>
</gene>
<keyword evidence="5 12" id="KW-0963">Cytoplasm</keyword>
<keyword evidence="7 12" id="KW-0489">Methyltransferase</keyword>
<dbReference type="FunCoup" id="A0LSZ8">
    <property type="interactions" value="159"/>
</dbReference>
<evidence type="ECO:0000256" key="2">
    <source>
        <dbReference type="ARBA" id="ARBA00005528"/>
    </source>
</evidence>
<dbReference type="CDD" id="cd18084">
    <property type="entry name" value="RsmE-like"/>
    <property type="match status" value="1"/>
</dbReference>
<feature type="domain" description="Ribosomal RNA small subunit methyltransferase E methyltransferase" evidence="13">
    <location>
        <begin position="80"/>
        <end position="240"/>
    </location>
</feature>
<evidence type="ECO:0000256" key="5">
    <source>
        <dbReference type="ARBA" id="ARBA00022490"/>
    </source>
</evidence>
<dbReference type="GO" id="GO:0005737">
    <property type="term" value="C:cytoplasm"/>
    <property type="evidence" value="ECO:0007669"/>
    <property type="project" value="UniProtKB-SubCell"/>
</dbReference>
<evidence type="ECO:0000256" key="9">
    <source>
        <dbReference type="ARBA" id="ARBA00022691"/>
    </source>
</evidence>
<dbReference type="InterPro" id="IPR046887">
    <property type="entry name" value="RsmE_PUA-like"/>
</dbReference>
<protein>
    <recommendedName>
        <fullName evidence="4 12">Ribosomal RNA small subunit methyltransferase E</fullName>
        <ecNumber evidence="3 12">2.1.1.193</ecNumber>
    </recommendedName>
</protein>
<dbReference type="Gene3D" id="3.40.1280.10">
    <property type="match status" value="1"/>
</dbReference>
<dbReference type="KEGG" id="ace:Acel_0785"/>
<dbReference type="Pfam" id="PF20260">
    <property type="entry name" value="PUA_4"/>
    <property type="match status" value="1"/>
</dbReference>
<evidence type="ECO:0000313" key="16">
    <source>
        <dbReference type="Proteomes" id="UP000008221"/>
    </source>
</evidence>
<dbReference type="PANTHER" id="PTHR30027:SF3">
    <property type="entry name" value="16S RRNA (URACIL(1498)-N(3))-METHYLTRANSFERASE"/>
    <property type="match status" value="1"/>
</dbReference>
<dbReference type="InterPro" id="IPR029026">
    <property type="entry name" value="tRNA_m1G_MTases_N"/>
</dbReference>
<dbReference type="InterPro" id="IPR029028">
    <property type="entry name" value="Alpha/beta_knot_MTases"/>
</dbReference>
<evidence type="ECO:0000256" key="10">
    <source>
        <dbReference type="ARBA" id="ARBA00025699"/>
    </source>
</evidence>
<dbReference type="GO" id="GO:0070475">
    <property type="term" value="P:rRNA base methylation"/>
    <property type="evidence" value="ECO:0007669"/>
    <property type="project" value="TreeGrafter"/>
</dbReference>
<keyword evidence="8 12" id="KW-0808">Transferase</keyword>
<evidence type="ECO:0000256" key="4">
    <source>
        <dbReference type="ARBA" id="ARBA00013673"/>
    </source>
</evidence>
<dbReference type="OrthoDB" id="9808126at2"/>
<evidence type="ECO:0000256" key="8">
    <source>
        <dbReference type="ARBA" id="ARBA00022679"/>
    </source>
</evidence>
<dbReference type="Proteomes" id="UP000008221">
    <property type="component" value="Chromosome"/>
</dbReference>
<comment type="subcellular location">
    <subcellularLocation>
        <location evidence="1 12">Cytoplasm</location>
    </subcellularLocation>
</comment>
<dbReference type="AlphaFoldDB" id="A0LSZ8"/>
<evidence type="ECO:0000256" key="12">
    <source>
        <dbReference type="PIRNR" id="PIRNR015601"/>
    </source>
</evidence>
<dbReference type="EC" id="2.1.1.193" evidence="3 12"/>
<evidence type="ECO:0000259" key="14">
    <source>
        <dbReference type="Pfam" id="PF20260"/>
    </source>
</evidence>
<evidence type="ECO:0000256" key="11">
    <source>
        <dbReference type="ARBA" id="ARBA00047944"/>
    </source>
</evidence>
<organism evidence="15 16">
    <name type="scientific">Acidothermus cellulolyticus (strain ATCC 43068 / DSM 8971 / 11B)</name>
    <dbReference type="NCBI Taxonomy" id="351607"/>
    <lineage>
        <taxon>Bacteria</taxon>
        <taxon>Bacillati</taxon>
        <taxon>Actinomycetota</taxon>
        <taxon>Actinomycetes</taxon>
        <taxon>Acidothermales</taxon>
        <taxon>Acidothermaceae</taxon>
        <taxon>Acidothermus</taxon>
    </lineage>
</organism>
<dbReference type="EMBL" id="CP000481">
    <property type="protein sequence ID" value="ABK52558.1"/>
    <property type="molecule type" value="Genomic_DNA"/>
</dbReference>
<dbReference type="eggNOG" id="COG1385">
    <property type="taxonomic scope" value="Bacteria"/>
</dbReference>
<accession>A0LSZ8</accession>
<dbReference type="InterPro" id="IPR046886">
    <property type="entry name" value="RsmE_MTase_dom"/>
</dbReference>
<comment type="function">
    <text evidence="10 12">Specifically methylates the N3 position of the uracil ring of uridine 1498 (m3U1498) in 16S rRNA. Acts on the fully assembled 30S ribosomal subunit.</text>
</comment>
<proteinExistence type="inferred from homology"/>
<dbReference type="NCBIfam" id="TIGR00046">
    <property type="entry name" value="RsmE family RNA methyltransferase"/>
    <property type="match status" value="1"/>
</dbReference>
<evidence type="ECO:0000259" key="13">
    <source>
        <dbReference type="Pfam" id="PF04452"/>
    </source>
</evidence>
<keyword evidence="6 12" id="KW-0698">rRNA processing</keyword>
<dbReference type="HOGENOM" id="CLU_067442_2_0_11"/>
<comment type="similarity">
    <text evidence="2 12">Belongs to the RNA methyltransferase RsmE family.</text>
</comment>
<evidence type="ECO:0000256" key="1">
    <source>
        <dbReference type="ARBA" id="ARBA00004496"/>
    </source>
</evidence>
<comment type="catalytic activity">
    <reaction evidence="11 12">
        <text>uridine(1498) in 16S rRNA + S-adenosyl-L-methionine = N(3)-methyluridine(1498) in 16S rRNA + S-adenosyl-L-homocysteine + H(+)</text>
        <dbReference type="Rhea" id="RHEA:42920"/>
        <dbReference type="Rhea" id="RHEA-COMP:10283"/>
        <dbReference type="Rhea" id="RHEA-COMP:10284"/>
        <dbReference type="ChEBI" id="CHEBI:15378"/>
        <dbReference type="ChEBI" id="CHEBI:57856"/>
        <dbReference type="ChEBI" id="CHEBI:59789"/>
        <dbReference type="ChEBI" id="CHEBI:65315"/>
        <dbReference type="ChEBI" id="CHEBI:74502"/>
        <dbReference type="EC" id="2.1.1.193"/>
    </reaction>
</comment>
<dbReference type="RefSeq" id="WP_011719621.1">
    <property type="nucleotide sequence ID" value="NC_008578.1"/>
</dbReference>
<dbReference type="Pfam" id="PF04452">
    <property type="entry name" value="Methyltrans_RNA"/>
    <property type="match status" value="1"/>
</dbReference>
<keyword evidence="9 12" id="KW-0949">S-adenosyl-L-methionine</keyword>
<dbReference type="Gene3D" id="2.40.240.20">
    <property type="entry name" value="Hypothetical PUA domain-like, domain 1"/>
    <property type="match status" value="1"/>
</dbReference>
<feature type="domain" description="Ribosomal RNA small subunit methyltransferase E PUA-like" evidence="14">
    <location>
        <begin position="24"/>
        <end position="70"/>
    </location>
</feature>
<evidence type="ECO:0000256" key="6">
    <source>
        <dbReference type="ARBA" id="ARBA00022552"/>
    </source>
</evidence>
<name>A0LSZ8_ACIC1</name>
<dbReference type="InterPro" id="IPR006700">
    <property type="entry name" value="RsmE"/>
</dbReference>
<reference evidence="15 16" key="1">
    <citation type="journal article" date="2009" name="Genome Res.">
        <title>Complete genome of the cellulolytic thermophile Acidothermus cellulolyticus 11B provides insights into its ecophysiological and evolutionary adaptations.</title>
        <authorList>
            <person name="Barabote R.D."/>
            <person name="Xie G."/>
            <person name="Leu D.H."/>
            <person name="Normand P."/>
            <person name="Necsulea A."/>
            <person name="Daubin V."/>
            <person name="Medigue C."/>
            <person name="Adney W.S."/>
            <person name="Xu X.C."/>
            <person name="Lapidus A."/>
            <person name="Parales R.E."/>
            <person name="Detter C."/>
            <person name="Pujic P."/>
            <person name="Bruce D."/>
            <person name="Lavire C."/>
            <person name="Challacombe J.F."/>
            <person name="Brettin T.S."/>
            <person name="Berry A.M."/>
        </authorList>
    </citation>
    <scope>NUCLEOTIDE SEQUENCE [LARGE SCALE GENOMIC DNA]</scope>
    <source>
        <strain evidence="16">ATCC 43068 / DSM 8971 / 11B</strain>
    </source>
</reference>
<evidence type="ECO:0000256" key="3">
    <source>
        <dbReference type="ARBA" id="ARBA00012328"/>
    </source>
</evidence>
<keyword evidence="16" id="KW-1185">Reference proteome</keyword>
<dbReference type="SUPFAM" id="SSF75217">
    <property type="entry name" value="alpha/beta knot"/>
    <property type="match status" value="1"/>
</dbReference>
<dbReference type="SUPFAM" id="SSF88697">
    <property type="entry name" value="PUA domain-like"/>
    <property type="match status" value="1"/>
</dbReference>
<dbReference type="STRING" id="351607.Acel_0785"/>
<dbReference type="PIRSF" id="PIRSF015601">
    <property type="entry name" value="MTase_slr0722"/>
    <property type="match status" value="1"/>
</dbReference>
<dbReference type="InParanoid" id="A0LSZ8"/>
<evidence type="ECO:0000313" key="15">
    <source>
        <dbReference type="EMBL" id="ABK52558.1"/>
    </source>
</evidence>
<dbReference type="InterPro" id="IPR015947">
    <property type="entry name" value="PUA-like_sf"/>
</dbReference>